<evidence type="ECO:0000256" key="1">
    <source>
        <dbReference type="ARBA" id="ARBA00022670"/>
    </source>
</evidence>
<keyword evidence="5 6" id="KW-0482">Metalloprotease</keyword>
<keyword evidence="3 6" id="KW-0378">Hydrolase</keyword>
<sequence length="268" mass="28584">MMLNRFSRFPLPALMVAGLLTAVSCGTTYELPDTGGAYSDEAARLFAEARQSPPPKTLSRSAAEARFARVEPRVMRAGRETCLRLKTGVNCNVDIAIDREMDERNAYFTYKNGQPIIRISLPLIQDTGSDDEVAFVLAHEYGHLIGRHVEKQQQQVLAGALIGGALAGIVGDSSDAVGIGMGVGASAGGVVYSQSYELESDTLGTRIAYDAGYDPVEGAKFFARSEAARGSGGGYSIWGTHPPDRRRVATVLATKAQIDGQVGLRNAN</sequence>
<evidence type="ECO:0000256" key="6">
    <source>
        <dbReference type="RuleBase" id="RU003983"/>
    </source>
</evidence>
<dbReference type="PANTHER" id="PTHR22726:SF1">
    <property type="entry name" value="METALLOENDOPEPTIDASE OMA1, MITOCHONDRIAL"/>
    <property type="match status" value="1"/>
</dbReference>
<name>A0A1B1A3V3_9RHOB</name>
<evidence type="ECO:0000256" key="2">
    <source>
        <dbReference type="ARBA" id="ARBA00022723"/>
    </source>
</evidence>
<dbReference type="InterPro" id="IPR051156">
    <property type="entry name" value="Mito/Outer_Membr_Metalloprot"/>
</dbReference>
<evidence type="ECO:0000256" key="5">
    <source>
        <dbReference type="ARBA" id="ARBA00023049"/>
    </source>
</evidence>
<dbReference type="EMBL" id="CP015230">
    <property type="protein sequence ID" value="ANP41178.1"/>
    <property type="molecule type" value="Genomic_DNA"/>
</dbReference>
<dbReference type="GeneID" id="28250250"/>
<keyword evidence="7" id="KW-0732">Signal</keyword>
<organism evidence="9 10">
    <name type="scientific">Tritonibacter mobilis F1926</name>
    <dbReference type="NCBI Taxonomy" id="1265309"/>
    <lineage>
        <taxon>Bacteria</taxon>
        <taxon>Pseudomonadati</taxon>
        <taxon>Pseudomonadota</taxon>
        <taxon>Alphaproteobacteria</taxon>
        <taxon>Rhodobacterales</taxon>
        <taxon>Paracoccaceae</taxon>
        <taxon>Tritonibacter</taxon>
    </lineage>
</organism>
<evidence type="ECO:0000313" key="9">
    <source>
        <dbReference type="EMBL" id="ANP41178.1"/>
    </source>
</evidence>
<dbReference type="STRING" id="1265309.K529_010420"/>
<comment type="cofactor">
    <cofactor evidence="6">
        <name>Zn(2+)</name>
        <dbReference type="ChEBI" id="CHEBI:29105"/>
    </cofactor>
    <text evidence="6">Binds 1 zinc ion per subunit.</text>
</comment>
<evidence type="ECO:0000256" key="7">
    <source>
        <dbReference type="SAM" id="SignalP"/>
    </source>
</evidence>
<feature type="signal peptide" evidence="7">
    <location>
        <begin position="1"/>
        <end position="22"/>
    </location>
</feature>
<dbReference type="GO" id="GO:0016020">
    <property type="term" value="C:membrane"/>
    <property type="evidence" value="ECO:0007669"/>
    <property type="project" value="TreeGrafter"/>
</dbReference>
<dbReference type="Proteomes" id="UP000013243">
    <property type="component" value="Chromosome"/>
</dbReference>
<keyword evidence="1 6" id="KW-0645">Protease</keyword>
<evidence type="ECO:0000256" key="3">
    <source>
        <dbReference type="ARBA" id="ARBA00022801"/>
    </source>
</evidence>
<accession>A0A1B1A3V3</accession>
<feature type="chain" id="PRO_5008518358" evidence="7">
    <location>
        <begin position="23"/>
        <end position="268"/>
    </location>
</feature>
<evidence type="ECO:0000256" key="4">
    <source>
        <dbReference type="ARBA" id="ARBA00022833"/>
    </source>
</evidence>
<comment type="similarity">
    <text evidence="6">Belongs to the peptidase M48 family.</text>
</comment>
<dbReference type="PANTHER" id="PTHR22726">
    <property type="entry name" value="METALLOENDOPEPTIDASE OMA1"/>
    <property type="match status" value="1"/>
</dbReference>
<keyword evidence="4 6" id="KW-0862">Zinc</keyword>
<dbReference type="GO" id="GO:0004222">
    <property type="term" value="F:metalloendopeptidase activity"/>
    <property type="evidence" value="ECO:0007669"/>
    <property type="project" value="InterPro"/>
</dbReference>
<dbReference type="GO" id="GO:0051603">
    <property type="term" value="P:proteolysis involved in protein catabolic process"/>
    <property type="evidence" value="ECO:0007669"/>
    <property type="project" value="TreeGrafter"/>
</dbReference>
<dbReference type="AlphaFoldDB" id="A0A1B1A3V3"/>
<dbReference type="Gene3D" id="3.30.2010.10">
    <property type="entry name" value="Metalloproteases ('zincins'), catalytic domain"/>
    <property type="match status" value="1"/>
</dbReference>
<dbReference type="InterPro" id="IPR001915">
    <property type="entry name" value="Peptidase_M48"/>
</dbReference>
<evidence type="ECO:0000313" key="10">
    <source>
        <dbReference type="Proteomes" id="UP000013243"/>
    </source>
</evidence>
<dbReference type="OrthoDB" id="7338723at2"/>
<dbReference type="KEGG" id="rmb:K529_010420"/>
<gene>
    <name evidence="9" type="ORF">K529_010420</name>
</gene>
<protein>
    <submittedName>
        <fullName evidence="9">Peptidase M48, Ste24p</fullName>
    </submittedName>
</protein>
<feature type="domain" description="Peptidase M48" evidence="8">
    <location>
        <begin position="95"/>
        <end position="253"/>
    </location>
</feature>
<evidence type="ECO:0000259" key="8">
    <source>
        <dbReference type="Pfam" id="PF01435"/>
    </source>
</evidence>
<dbReference type="PROSITE" id="PS51257">
    <property type="entry name" value="PROKAR_LIPOPROTEIN"/>
    <property type="match status" value="1"/>
</dbReference>
<dbReference type="Pfam" id="PF01435">
    <property type="entry name" value="Peptidase_M48"/>
    <property type="match status" value="1"/>
</dbReference>
<keyword evidence="2" id="KW-0479">Metal-binding</keyword>
<reference evidence="9 10" key="1">
    <citation type="journal article" date="2016" name="ISME J.">
        <title>Global occurrence and heterogeneity of the Roseobacter-clade species Ruegeria mobilis.</title>
        <authorList>
            <person name="Sonnenschein E."/>
            <person name="Gram L."/>
        </authorList>
    </citation>
    <scope>NUCLEOTIDE SEQUENCE [LARGE SCALE GENOMIC DNA]</scope>
    <source>
        <strain evidence="9 10">F1926</strain>
    </source>
</reference>
<proteinExistence type="inferred from homology"/>
<dbReference type="GO" id="GO:0046872">
    <property type="term" value="F:metal ion binding"/>
    <property type="evidence" value="ECO:0007669"/>
    <property type="project" value="UniProtKB-KW"/>
</dbReference>
<dbReference type="RefSeq" id="WP_005631908.1">
    <property type="nucleotide sequence ID" value="NZ_CP015230.1"/>
</dbReference>